<dbReference type="Proteomes" id="UP000419144">
    <property type="component" value="Unassembled WGS sequence"/>
</dbReference>
<dbReference type="EMBL" id="BLBS01000004">
    <property type="protein sequence ID" value="GET85609.1"/>
    <property type="molecule type" value="Genomic_DNA"/>
</dbReference>
<feature type="compositionally biased region" description="Basic and acidic residues" evidence="1">
    <location>
        <begin position="1"/>
        <end position="12"/>
    </location>
</feature>
<organism evidence="2 3">
    <name type="scientific">Leishmania tarentolae</name>
    <name type="common">Sauroleishmania tarentolae</name>
    <dbReference type="NCBI Taxonomy" id="5689"/>
    <lineage>
        <taxon>Eukaryota</taxon>
        <taxon>Discoba</taxon>
        <taxon>Euglenozoa</taxon>
        <taxon>Kinetoplastea</taxon>
        <taxon>Metakinetoplastina</taxon>
        <taxon>Trypanosomatida</taxon>
        <taxon>Trypanosomatidae</taxon>
        <taxon>Leishmaniinae</taxon>
        <taxon>Leishmania</taxon>
        <taxon>lizard Leishmania</taxon>
    </lineage>
</organism>
<feature type="compositionally biased region" description="Basic and acidic residues" evidence="1">
    <location>
        <begin position="409"/>
        <end position="454"/>
    </location>
</feature>
<evidence type="ECO:0000313" key="3">
    <source>
        <dbReference type="Proteomes" id="UP000419144"/>
    </source>
</evidence>
<comment type="caution">
    <text evidence="2">The sequence shown here is derived from an EMBL/GenBank/DDBJ whole genome shotgun (WGS) entry which is preliminary data.</text>
</comment>
<feature type="region of interest" description="Disordered" evidence="1">
    <location>
        <begin position="1"/>
        <end position="158"/>
    </location>
</feature>
<protein>
    <submittedName>
        <fullName evidence="2">Uncharacterized protein</fullName>
    </submittedName>
</protein>
<reference evidence="2" key="1">
    <citation type="submission" date="2019-11" db="EMBL/GenBank/DDBJ databases">
        <title>Leishmania tarentolae CDS.</title>
        <authorList>
            <person name="Goto Y."/>
            <person name="Yamagishi J."/>
        </authorList>
    </citation>
    <scope>NUCLEOTIDE SEQUENCE [LARGE SCALE GENOMIC DNA]</scope>
    <source>
        <strain evidence="2">Parrot Tar II</strain>
    </source>
</reference>
<feature type="compositionally biased region" description="Basic and acidic residues" evidence="1">
    <location>
        <begin position="98"/>
        <end position="107"/>
    </location>
</feature>
<name>A0A640KDM4_LEITA</name>
<sequence length="466" mass="52118">MIMEREPSRPEARSMGSKSPANQAHGESPMVPQLAKVMAPGYESSFEEAAYPKGNETRSRDPCKQSDVSAGGYTKDRNSDNEKTAEEAHAGAVSADVAKTRPNDLHKTQKKSSNPMKESKAAEPVEKPAAPRKKKPAYKVNIRNVGRHPPVPEGVNTPRSVALCKEHGVNPSELAPYDRKHFKGAGVSDEVAELRYQSYEKRRCARMAQLAPAYKEMIKNDSERSVAASAAKRKTPAADDVSAQPCAAEQSATPPQQPLDEDTEMQRQFEAQHQRLLEQERRKMGSGYDSDGRRRSPPRGGYAYGASGRSVGSARSPGRYSRNTSIGARTAADQPYSATKIYSASILENRPLTEREVIMIDEINEREARRIDTQERAFVMQENKELMHIERELMRERLACVRVQKTAEDREKMQQKMHERNEARQAVAAERRKKLEAEREARIQGSIAEREVHARGTSPYTPLLSH</sequence>
<feature type="compositionally biased region" description="Low complexity" evidence="1">
    <location>
        <begin position="298"/>
        <end position="319"/>
    </location>
</feature>
<feature type="region of interest" description="Disordered" evidence="1">
    <location>
        <begin position="217"/>
        <end position="261"/>
    </location>
</feature>
<gene>
    <name evidence="2" type="ORF">LtaPh_0400600</name>
</gene>
<feature type="region of interest" description="Disordered" evidence="1">
    <location>
        <begin position="278"/>
        <end position="326"/>
    </location>
</feature>
<keyword evidence="3" id="KW-1185">Reference proteome</keyword>
<accession>A0A640KDM4</accession>
<feature type="region of interest" description="Disordered" evidence="1">
    <location>
        <begin position="409"/>
        <end position="466"/>
    </location>
</feature>
<feature type="compositionally biased region" description="Basic and acidic residues" evidence="1">
    <location>
        <begin position="55"/>
        <end position="64"/>
    </location>
</feature>
<dbReference type="VEuPathDB" id="TriTrypDB:LtaPh_0400600"/>
<dbReference type="OrthoDB" id="310405at2759"/>
<proteinExistence type="predicted"/>
<evidence type="ECO:0000313" key="2">
    <source>
        <dbReference type="EMBL" id="GET85609.1"/>
    </source>
</evidence>
<feature type="compositionally biased region" description="Basic and acidic residues" evidence="1">
    <location>
        <begin position="74"/>
        <end position="89"/>
    </location>
</feature>
<dbReference type="AlphaFoldDB" id="A0A640KDM4"/>
<evidence type="ECO:0000256" key="1">
    <source>
        <dbReference type="SAM" id="MobiDB-lite"/>
    </source>
</evidence>
<feature type="compositionally biased region" description="Basic and acidic residues" evidence="1">
    <location>
        <begin position="117"/>
        <end position="126"/>
    </location>
</feature>